<feature type="transmembrane region" description="Helical" evidence="1">
    <location>
        <begin position="60"/>
        <end position="82"/>
    </location>
</feature>
<organism evidence="2 3">
    <name type="scientific">Bradyrhizobium macuxiense</name>
    <dbReference type="NCBI Taxonomy" id="1755647"/>
    <lineage>
        <taxon>Bacteria</taxon>
        <taxon>Pseudomonadati</taxon>
        <taxon>Pseudomonadota</taxon>
        <taxon>Alphaproteobacteria</taxon>
        <taxon>Hyphomicrobiales</taxon>
        <taxon>Nitrobacteraceae</taxon>
        <taxon>Bradyrhizobium</taxon>
    </lineage>
</organism>
<protein>
    <submittedName>
        <fullName evidence="2">Uncharacterized protein</fullName>
    </submittedName>
</protein>
<evidence type="ECO:0000256" key="1">
    <source>
        <dbReference type="SAM" id="Phobius"/>
    </source>
</evidence>
<evidence type="ECO:0000313" key="2">
    <source>
        <dbReference type="EMBL" id="TWB96871.1"/>
    </source>
</evidence>
<keyword evidence="1" id="KW-0812">Transmembrane</keyword>
<gene>
    <name evidence="2" type="ORF">FBZ93_107117</name>
</gene>
<dbReference type="Proteomes" id="UP000321304">
    <property type="component" value="Unassembled WGS sequence"/>
</dbReference>
<proteinExistence type="predicted"/>
<sequence length="83" mass="9477">MTLLLSTFESIWWLFGYVMARLILPIISFGKVRVGSVLASQKFNWLGYRYCEDGRLEIEATLATLIGLLVFCAGLMVILFFIH</sequence>
<accession>A0A560LMX1</accession>
<dbReference type="AlphaFoldDB" id="A0A560LMX1"/>
<dbReference type="EMBL" id="VITY01000007">
    <property type="protein sequence ID" value="TWB96871.1"/>
    <property type="molecule type" value="Genomic_DNA"/>
</dbReference>
<keyword evidence="3" id="KW-1185">Reference proteome</keyword>
<reference evidence="2 3" key="1">
    <citation type="submission" date="2019-06" db="EMBL/GenBank/DDBJ databases">
        <title>Genomic Encyclopedia of Type Strains, Phase IV (KMG-V): Genome sequencing to study the core and pangenomes of soil and plant-associated prokaryotes.</title>
        <authorList>
            <person name="Whitman W."/>
        </authorList>
    </citation>
    <scope>NUCLEOTIDE SEQUENCE [LARGE SCALE GENOMIC DNA]</scope>
    <source>
        <strain evidence="2 3">BR 10355</strain>
    </source>
</reference>
<name>A0A560LMX1_9BRAD</name>
<feature type="transmembrane region" description="Helical" evidence="1">
    <location>
        <begin position="12"/>
        <end position="39"/>
    </location>
</feature>
<keyword evidence="1" id="KW-1133">Transmembrane helix</keyword>
<comment type="caution">
    <text evidence="2">The sequence shown here is derived from an EMBL/GenBank/DDBJ whole genome shotgun (WGS) entry which is preliminary data.</text>
</comment>
<evidence type="ECO:0000313" key="3">
    <source>
        <dbReference type="Proteomes" id="UP000321304"/>
    </source>
</evidence>
<keyword evidence="1" id="KW-0472">Membrane</keyword>